<organism evidence="2">
    <name type="scientific">Arundo donax</name>
    <name type="common">Giant reed</name>
    <name type="synonym">Donax arundinaceus</name>
    <dbReference type="NCBI Taxonomy" id="35708"/>
    <lineage>
        <taxon>Eukaryota</taxon>
        <taxon>Viridiplantae</taxon>
        <taxon>Streptophyta</taxon>
        <taxon>Embryophyta</taxon>
        <taxon>Tracheophyta</taxon>
        <taxon>Spermatophyta</taxon>
        <taxon>Magnoliopsida</taxon>
        <taxon>Liliopsida</taxon>
        <taxon>Poales</taxon>
        <taxon>Poaceae</taxon>
        <taxon>PACMAD clade</taxon>
        <taxon>Arundinoideae</taxon>
        <taxon>Arundineae</taxon>
        <taxon>Arundo</taxon>
    </lineage>
</organism>
<feature type="region of interest" description="Disordered" evidence="1">
    <location>
        <begin position="1"/>
        <end position="27"/>
    </location>
</feature>
<dbReference type="AlphaFoldDB" id="A0A0A9B868"/>
<evidence type="ECO:0000313" key="2">
    <source>
        <dbReference type="EMBL" id="JAD55482.1"/>
    </source>
</evidence>
<reference evidence="2" key="2">
    <citation type="journal article" date="2015" name="Data Brief">
        <title>Shoot transcriptome of the giant reed, Arundo donax.</title>
        <authorList>
            <person name="Barrero R.A."/>
            <person name="Guerrero F.D."/>
            <person name="Moolhuijzen P."/>
            <person name="Goolsby J.A."/>
            <person name="Tidwell J."/>
            <person name="Bellgard S.E."/>
            <person name="Bellgard M.I."/>
        </authorList>
    </citation>
    <scope>NUCLEOTIDE SEQUENCE</scope>
    <source>
        <tissue evidence="2">Shoot tissue taken approximately 20 cm above the soil surface</tissue>
    </source>
</reference>
<evidence type="ECO:0000256" key="1">
    <source>
        <dbReference type="SAM" id="MobiDB-lite"/>
    </source>
</evidence>
<protein>
    <submittedName>
        <fullName evidence="2">Uncharacterized protein</fullName>
    </submittedName>
</protein>
<feature type="compositionally biased region" description="Basic and acidic residues" evidence="1">
    <location>
        <begin position="8"/>
        <end position="27"/>
    </location>
</feature>
<name>A0A0A9B868_ARUDO</name>
<accession>A0A0A9B868</accession>
<reference evidence="2" key="1">
    <citation type="submission" date="2014-09" db="EMBL/GenBank/DDBJ databases">
        <authorList>
            <person name="Magalhaes I.L.F."/>
            <person name="Oliveira U."/>
            <person name="Santos F.R."/>
            <person name="Vidigal T.H.D.A."/>
            <person name="Brescovit A.D."/>
            <person name="Santos A.J."/>
        </authorList>
    </citation>
    <scope>NUCLEOTIDE SEQUENCE</scope>
    <source>
        <tissue evidence="2">Shoot tissue taken approximately 20 cm above the soil surface</tissue>
    </source>
</reference>
<proteinExistence type="predicted"/>
<sequence>MMTLSPSPERELVARRQATEHARLGGR</sequence>
<dbReference type="EMBL" id="GBRH01242413">
    <property type="protein sequence ID" value="JAD55482.1"/>
    <property type="molecule type" value="Transcribed_RNA"/>
</dbReference>